<dbReference type="GO" id="GO:0016020">
    <property type="term" value="C:membrane"/>
    <property type="evidence" value="ECO:0007669"/>
    <property type="project" value="InterPro"/>
</dbReference>
<dbReference type="GO" id="GO:0042056">
    <property type="term" value="F:chemoattractant activity"/>
    <property type="evidence" value="ECO:0007669"/>
    <property type="project" value="TreeGrafter"/>
</dbReference>
<keyword evidence="7" id="KW-1185">Reference proteome</keyword>
<feature type="domain" description="Platelet-derived growth factor (PDGF) family profile" evidence="6">
    <location>
        <begin position="30"/>
        <end position="127"/>
    </location>
</feature>
<name>A0A9F5IQW5_PYTBI</name>
<dbReference type="GO" id="GO:0005172">
    <property type="term" value="F:vascular endothelial growth factor receptor binding"/>
    <property type="evidence" value="ECO:0007669"/>
    <property type="project" value="TreeGrafter"/>
</dbReference>
<evidence type="ECO:0000256" key="1">
    <source>
        <dbReference type="ARBA" id="ARBA00023030"/>
    </source>
</evidence>
<feature type="compositionally biased region" description="Pro residues" evidence="4">
    <location>
        <begin position="146"/>
        <end position="155"/>
    </location>
</feature>
<dbReference type="PANTHER" id="PTHR12025">
    <property type="entry name" value="VASCULAR ENDOTHELIAL GROWTH FACTOR"/>
    <property type="match status" value="1"/>
</dbReference>
<dbReference type="SMART" id="SM00141">
    <property type="entry name" value="PDGF"/>
    <property type="match status" value="1"/>
</dbReference>
<feature type="chain" id="PRO_5039895671" evidence="5">
    <location>
        <begin position="21"/>
        <end position="208"/>
    </location>
</feature>
<evidence type="ECO:0000256" key="2">
    <source>
        <dbReference type="ARBA" id="ARBA00023157"/>
    </source>
</evidence>
<evidence type="ECO:0000256" key="3">
    <source>
        <dbReference type="RuleBase" id="RU003818"/>
    </source>
</evidence>
<dbReference type="GO" id="GO:0060754">
    <property type="term" value="P:positive regulation of mast cell chemotaxis"/>
    <property type="evidence" value="ECO:0007669"/>
    <property type="project" value="TreeGrafter"/>
</dbReference>
<dbReference type="Pfam" id="PF00341">
    <property type="entry name" value="PDGF"/>
    <property type="match status" value="1"/>
</dbReference>
<evidence type="ECO:0000313" key="8">
    <source>
        <dbReference type="RefSeq" id="XP_025024072.1"/>
    </source>
</evidence>
<proteinExistence type="inferred from homology"/>
<dbReference type="PROSITE" id="PS00249">
    <property type="entry name" value="PDGF_1"/>
    <property type="match status" value="1"/>
</dbReference>
<dbReference type="PANTHER" id="PTHR12025:SF9">
    <property type="entry name" value="PLACENTA GROWTH FACTOR"/>
    <property type="match status" value="1"/>
</dbReference>
<feature type="signal peptide" evidence="5">
    <location>
        <begin position="1"/>
        <end position="20"/>
    </location>
</feature>
<dbReference type="PROSITE" id="PS50278">
    <property type="entry name" value="PDGF_2"/>
    <property type="match status" value="1"/>
</dbReference>
<protein>
    <submittedName>
        <fullName evidence="8">Snake venom vascular endothelial growth factor toxin HF-like</fullName>
    </submittedName>
</protein>
<dbReference type="SUPFAM" id="SSF57501">
    <property type="entry name" value="Cystine-knot cytokines"/>
    <property type="match status" value="1"/>
</dbReference>
<dbReference type="GO" id="GO:0048010">
    <property type="term" value="P:vascular endothelial growth factor receptor signaling pathway"/>
    <property type="evidence" value="ECO:0007669"/>
    <property type="project" value="TreeGrafter"/>
</dbReference>
<dbReference type="CDD" id="cd00135">
    <property type="entry name" value="PDGF"/>
    <property type="match status" value="1"/>
</dbReference>
<dbReference type="GO" id="GO:0002040">
    <property type="term" value="P:sprouting angiogenesis"/>
    <property type="evidence" value="ECO:0007669"/>
    <property type="project" value="TreeGrafter"/>
</dbReference>
<dbReference type="InterPro" id="IPR029034">
    <property type="entry name" value="Cystine-knot_cytokine"/>
</dbReference>
<dbReference type="Proteomes" id="UP000695026">
    <property type="component" value="Unplaced"/>
</dbReference>
<dbReference type="OrthoDB" id="6370328at2759"/>
<dbReference type="GeneID" id="103050803"/>
<reference evidence="8" key="1">
    <citation type="submission" date="2025-08" db="UniProtKB">
        <authorList>
            <consortium name="RefSeq"/>
        </authorList>
    </citation>
    <scope>IDENTIFICATION</scope>
    <source>
        <tissue evidence="8">Liver</tissue>
    </source>
</reference>
<comment type="similarity">
    <text evidence="3">Belongs to the PDGF/VEGF growth factor family.</text>
</comment>
<dbReference type="OMA" id="ECRHVAS"/>
<evidence type="ECO:0000259" key="6">
    <source>
        <dbReference type="PROSITE" id="PS50278"/>
    </source>
</evidence>
<organism evidence="7 8">
    <name type="scientific">Python bivittatus</name>
    <name type="common">Burmese python</name>
    <name type="synonym">Python molurus bivittatus</name>
    <dbReference type="NCBI Taxonomy" id="176946"/>
    <lineage>
        <taxon>Eukaryota</taxon>
        <taxon>Metazoa</taxon>
        <taxon>Chordata</taxon>
        <taxon>Craniata</taxon>
        <taxon>Vertebrata</taxon>
        <taxon>Euteleostomi</taxon>
        <taxon>Lepidosauria</taxon>
        <taxon>Squamata</taxon>
        <taxon>Bifurcata</taxon>
        <taxon>Unidentata</taxon>
        <taxon>Episquamata</taxon>
        <taxon>Toxicofera</taxon>
        <taxon>Serpentes</taxon>
        <taxon>Henophidia</taxon>
        <taxon>Pythonidae</taxon>
        <taxon>Python</taxon>
    </lineage>
</organism>
<dbReference type="InterPro" id="IPR000072">
    <property type="entry name" value="PDGF/VEGF_dom"/>
</dbReference>
<feature type="region of interest" description="Disordered" evidence="4">
    <location>
        <begin position="128"/>
        <end position="157"/>
    </location>
</feature>
<dbReference type="InterPro" id="IPR050507">
    <property type="entry name" value="PDGF/VEGF_growth_factor"/>
</dbReference>
<dbReference type="GO" id="GO:0008083">
    <property type="term" value="F:growth factor activity"/>
    <property type="evidence" value="ECO:0007669"/>
    <property type="project" value="UniProtKB-KW"/>
</dbReference>
<gene>
    <name evidence="8" type="primary">LOC103050803</name>
</gene>
<dbReference type="KEGG" id="pbi:103050803"/>
<dbReference type="GO" id="GO:0001938">
    <property type="term" value="P:positive regulation of endothelial cell proliferation"/>
    <property type="evidence" value="ECO:0007669"/>
    <property type="project" value="TreeGrafter"/>
</dbReference>
<dbReference type="GO" id="GO:0045766">
    <property type="term" value="P:positive regulation of angiogenesis"/>
    <property type="evidence" value="ECO:0007669"/>
    <property type="project" value="TreeGrafter"/>
</dbReference>
<dbReference type="RefSeq" id="XP_025024072.1">
    <property type="nucleotide sequence ID" value="XM_025168304.1"/>
</dbReference>
<accession>A0A9F5IQW5</accession>
<dbReference type="AlphaFoldDB" id="A0A9F5IQW5"/>
<keyword evidence="5" id="KW-0732">Signal</keyword>
<evidence type="ECO:0000256" key="4">
    <source>
        <dbReference type="SAM" id="MobiDB-lite"/>
    </source>
</evidence>
<keyword evidence="2" id="KW-1015">Disulfide bond</keyword>
<dbReference type="GO" id="GO:0050930">
    <property type="term" value="P:induction of positive chemotaxis"/>
    <property type="evidence" value="ECO:0007669"/>
    <property type="project" value="TreeGrafter"/>
</dbReference>
<dbReference type="GO" id="GO:0005615">
    <property type="term" value="C:extracellular space"/>
    <property type="evidence" value="ECO:0007669"/>
    <property type="project" value="TreeGrafter"/>
</dbReference>
<dbReference type="Gene3D" id="2.10.90.10">
    <property type="entry name" value="Cystine-knot cytokines"/>
    <property type="match status" value="1"/>
</dbReference>
<dbReference type="InterPro" id="IPR023581">
    <property type="entry name" value="PD_growth_factor_CS"/>
</dbReference>
<dbReference type="GO" id="GO:0038084">
    <property type="term" value="P:vascular endothelial growth factor signaling pathway"/>
    <property type="evidence" value="ECO:0007669"/>
    <property type="project" value="TreeGrafter"/>
</dbReference>
<evidence type="ECO:0000256" key="5">
    <source>
        <dbReference type="SAM" id="SignalP"/>
    </source>
</evidence>
<sequence length="208" mass="22868">MKQGTVGYLLAAALFCCTQARSSPRQPPAGAVPFEEVWSRSYCHARETLVDVHSEFPHEIEHIFKPPCVPLWRCAGCCGDESLECVAVKTRTIGLEVLRVSPLSGTTRQEELTFTEHMQCVCRSRRKRLKSEKNPRMGAKRKPREPSPPFSPPLLPESWSGDPVSVCHSCSGAWGPLSPRPRASALDFSNAGQIPLTAASFPRADAVL</sequence>
<dbReference type="GO" id="GO:0001666">
    <property type="term" value="P:response to hypoxia"/>
    <property type="evidence" value="ECO:0007669"/>
    <property type="project" value="TreeGrafter"/>
</dbReference>
<evidence type="ECO:0000313" key="7">
    <source>
        <dbReference type="Proteomes" id="UP000695026"/>
    </source>
</evidence>
<keyword evidence="1 3" id="KW-0339">Growth factor</keyword>